<evidence type="ECO:0000259" key="1">
    <source>
        <dbReference type="Pfam" id="PF14342"/>
    </source>
</evidence>
<gene>
    <name evidence="2" type="ORF">GCM10009740_38560</name>
</gene>
<keyword evidence="3" id="KW-1185">Reference proteome</keyword>
<proteinExistence type="predicted"/>
<dbReference type="Proteomes" id="UP001501285">
    <property type="component" value="Unassembled WGS sequence"/>
</dbReference>
<evidence type="ECO:0000313" key="2">
    <source>
        <dbReference type="EMBL" id="GAA1502160.1"/>
    </source>
</evidence>
<accession>A0ABP4KJH2</accession>
<reference evidence="3" key="1">
    <citation type="journal article" date="2019" name="Int. J. Syst. Evol. Microbiol.">
        <title>The Global Catalogue of Microorganisms (GCM) 10K type strain sequencing project: providing services to taxonomists for standard genome sequencing and annotation.</title>
        <authorList>
            <consortium name="The Broad Institute Genomics Platform"/>
            <consortium name="The Broad Institute Genome Sequencing Center for Infectious Disease"/>
            <person name="Wu L."/>
            <person name="Ma J."/>
        </authorList>
    </citation>
    <scope>NUCLEOTIDE SEQUENCE [LARGE SCALE GENOMIC DNA]</scope>
    <source>
        <strain evidence="3">JCM 14283</strain>
    </source>
</reference>
<protein>
    <recommendedName>
        <fullName evidence="1">DUF4396 domain-containing protein</fullName>
    </recommendedName>
</protein>
<dbReference type="Pfam" id="PF14342">
    <property type="entry name" value="DUF4396"/>
    <property type="match status" value="1"/>
</dbReference>
<comment type="caution">
    <text evidence="2">The sequence shown here is derived from an EMBL/GenBank/DDBJ whole genome shotgun (WGS) entry which is preliminary data.</text>
</comment>
<dbReference type="EMBL" id="BAAANB010000119">
    <property type="protein sequence ID" value="GAA1502160.1"/>
    <property type="molecule type" value="Genomic_DNA"/>
</dbReference>
<evidence type="ECO:0000313" key="3">
    <source>
        <dbReference type="Proteomes" id="UP001501285"/>
    </source>
</evidence>
<dbReference type="InterPro" id="IPR025509">
    <property type="entry name" value="DUF4396"/>
</dbReference>
<feature type="domain" description="DUF4396" evidence="1">
    <location>
        <begin position="25"/>
        <end position="55"/>
    </location>
</feature>
<organism evidence="2 3">
    <name type="scientific">Terrabacter terrae</name>
    <dbReference type="NCBI Taxonomy" id="318434"/>
    <lineage>
        <taxon>Bacteria</taxon>
        <taxon>Bacillati</taxon>
        <taxon>Actinomycetota</taxon>
        <taxon>Actinomycetes</taxon>
        <taxon>Micrococcales</taxon>
        <taxon>Intrasporangiaceae</taxon>
        <taxon>Terrabacter</taxon>
    </lineage>
</organism>
<name>A0ABP4KJH2_9MICO</name>
<sequence>MSGERVPTPCAGRGNGAAAHGLVWMAASATPHCLSGCAIGEVLGLVIGTAAGLSAGLVNPVF</sequence>